<dbReference type="Pfam" id="PF18962">
    <property type="entry name" value="Por_Secre_tail"/>
    <property type="match status" value="1"/>
</dbReference>
<keyword evidence="1 2" id="KW-0732">Signal</keyword>
<protein>
    <submittedName>
        <fullName evidence="4">T9SS type A sorting domain-containing protein</fullName>
    </submittedName>
</protein>
<dbReference type="SUPFAM" id="SSF49384">
    <property type="entry name" value="Carbohydrate-binding domain"/>
    <property type="match status" value="1"/>
</dbReference>
<evidence type="ECO:0000313" key="5">
    <source>
        <dbReference type="Proteomes" id="UP001597467"/>
    </source>
</evidence>
<organism evidence="4 5">
    <name type="scientific">Lacinutrix gracilariae</name>
    <dbReference type="NCBI Taxonomy" id="1747198"/>
    <lineage>
        <taxon>Bacteria</taxon>
        <taxon>Pseudomonadati</taxon>
        <taxon>Bacteroidota</taxon>
        <taxon>Flavobacteriia</taxon>
        <taxon>Flavobacteriales</taxon>
        <taxon>Flavobacteriaceae</taxon>
        <taxon>Lacinutrix</taxon>
    </lineage>
</organism>
<evidence type="ECO:0000256" key="1">
    <source>
        <dbReference type="ARBA" id="ARBA00022729"/>
    </source>
</evidence>
<feature type="chain" id="PRO_5046637141" evidence="2">
    <location>
        <begin position="27"/>
        <end position="257"/>
    </location>
</feature>
<dbReference type="NCBIfam" id="TIGR04183">
    <property type="entry name" value="Por_Secre_tail"/>
    <property type="match status" value="1"/>
</dbReference>
<accession>A0ABW5K2S0</accession>
<evidence type="ECO:0000313" key="4">
    <source>
        <dbReference type="EMBL" id="MFD2542005.1"/>
    </source>
</evidence>
<keyword evidence="5" id="KW-1185">Reference proteome</keyword>
<evidence type="ECO:0000259" key="3">
    <source>
        <dbReference type="Pfam" id="PF18962"/>
    </source>
</evidence>
<evidence type="ECO:0000256" key="2">
    <source>
        <dbReference type="SAM" id="SignalP"/>
    </source>
</evidence>
<comment type="caution">
    <text evidence="4">The sequence shown here is derived from an EMBL/GenBank/DDBJ whole genome shotgun (WGS) entry which is preliminary data.</text>
</comment>
<reference evidence="5" key="1">
    <citation type="journal article" date="2019" name="Int. J. Syst. Evol. Microbiol.">
        <title>The Global Catalogue of Microorganisms (GCM) 10K type strain sequencing project: providing services to taxonomists for standard genome sequencing and annotation.</title>
        <authorList>
            <consortium name="The Broad Institute Genomics Platform"/>
            <consortium name="The Broad Institute Genome Sequencing Center for Infectious Disease"/>
            <person name="Wu L."/>
            <person name="Ma J."/>
        </authorList>
    </citation>
    <scope>NUCLEOTIDE SEQUENCE [LARGE SCALE GENOMIC DNA]</scope>
    <source>
        <strain evidence="5">KCTC 42808</strain>
    </source>
</reference>
<name>A0ABW5K2S0_9FLAO</name>
<gene>
    <name evidence="4" type="ORF">ACFSSB_06695</name>
</gene>
<dbReference type="RefSeq" id="WP_379902326.1">
    <property type="nucleotide sequence ID" value="NZ_JBHULM010000009.1"/>
</dbReference>
<dbReference type="InterPro" id="IPR026444">
    <property type="entry name" value="Secre_tail"/>
</dbReference>
<feature type="signal peptide" evidence="2">
    <location>
        <begin position="1"/>
        <end position="26"/>
    </location>
</feature>
<dbReference type="EMBL" id="JBHULM010000009">
    <property type="protein sequence ID" value="MFD2542005.1"/>
    <property type="molecule type" value="Genomic_DNA"/>
</dbReference>
<dbReference type="InterPro" id="IPR008965">
    <property type="entry name" value="CBM2/CBM3_carb-bd_dom_sf"/>
</dbReference>
<sequence>MKNILKLKQKIVFILGLFICSFNSFSQTVDVVANVDAVPPLEVGETFSYTLQAVAGTTPYRVVQVYLNYNTSAIQLNSFTPDNTDLDAIQTITSEPGVIKYSAGSLTNDVTGTTTVFTVIFEVVGTAENIMITHDIASNGNPNGTGVGNTSGQDILGTANDIILATLATEENTFNTNISVFPNPVSDVMYIKTNTVSNIKDIKIHTLDGKLIQQIKNKHMEGNQIAIPIKHLEEALYFVTITSTQNEIARFKVLIQN</sequence>
<feature type="domain" description="Secretion system C-terminal sorting" evidence="3">
    <location>
        <begin position="180"/>
        <end position="253"/>
    </location>
</feature>
<proteinExistence type="predicted"/>
<dbReference type="Proteomes" id="UP001597467">
    <property type="component" value="Unassembled WGS sequence"/>
</dbReference>
<dbReference type="Gene3D" id="2.60.40.680">
    <property type="match status" value="1"/>
</dbReference>